<sequence length="162" mass="17399">MDMPATKLRLCAVHSARAQTTFLMSCTVRSLHWQRPLARQRVLMRVLDFAPSLRGLPAPGALLFIPLARTRHLWLLLAPAALAAAAWWHVRARPTEPPVASISAPASSTHASVLAPALHAHAERSAAFYCANAGICSRDSAQDVVSSVVDAAVPRQGADRVD</sequence>
<gene>
    <name evidence="1" type="ORF">XpopCFBP1817_08170</name>
</gene>
<keyword evidence="2" id="KW-1185">Reference proteome</keyword>
<dbReference type="EMBL" id="MDEJ01000038">
    <property type="protein sequence ID" value="PPU95633.1"/>
    <property type="molecule type" value="Genomic_DNA"/>
</dbReference>
<name>A0A2S7ER99_9XANT</name>
<organism evidence="1 2">
    <name type="scientific">Xanthomonas populi</name>
    <dbReference type="NCBI Taxonomy" id="53414"/>
    <lineage>
        <taxon>Bacteria</taxon>
        <taxon>Pseudomonadati</taxon>
        <taxon>Pseudomonadota</taxon>
        <taxon>Gammaproteobacteria</taxon>
        <taxon>Lysobacterales</taxon>
        <taxon>Lysobacteraceae</taxon>
        <taxon>Xanthomonas</taxon>
    </lineage>
</organism>
<comment type="caution">
    <text evidence="1">The sequence shown here is derived from an EMBL/GenBank/DDBJ whole genome shotgun (WGS) entry which is preliminary data.</text>
</comment>
<evidence type="ECO:0000313" key="1">
    <source>
        <dbReference type="EMBL" id="PPU95633.1"/>
    </source>
</evidence>
<reference evidence="2" key="1">
    <citation type="submission" date="2016-08" db="EMBL/GenBank/DDBJ databases">
        <authorList>
            <person name="Merda D."/>
            <person name="Briand M."/>
            <person name="Taghouti G."/>
            <person name="Carrere S."/>
            <person name="Gouzy J."/>
            <person name="Portier P."/>
            <person name="Jacques M.-A."/>
            <person name="Fischer-Le Saux M."/>
        </authorList>
    </citation>
    <scope>NUCLEOTIDE SEQUENCE [LARGE SCALE GENOMIC DNA]</scope>
    <source>
        <strain evidence="2">CFBP1817</strain>
    </source>
</reference>
<dbReference type="AlphaFoldDB" id="A0A2S7ER99"/>
<dbReference type="Proteomes" id="UP000239939">
    <property type="component" value="Unassembled WGS sequence"/>
</dbReference>
<protein>
    <submittedName>
        <fullName evidence="1">Uncharacterized protein</fullName>
    </submittedName>
</protein>
<accession>A0A2S7ER99</accession>
<proteinExistence type="predicted"/>
<evidence type="ECO:0000313" key="2">
    <source>
        <dbReference type="Proteomes" id="UP000239939"/>
    </source>
</evidence>